<proteinExistence type="predicted"/>
<dbReference type="PANTHER" id="PTHR45458">
    <property type="entry name" value="SHORT-CHAIN DEHYDROGENASE/REDUCTASE SDR"/>
    <property type="match status" value="1"/>
</dbReference>
<evidence type="ECO:0000313" key="2">
    <source>
        <dbReference type="Proteomes" id="UP000756346"/>
    </source>
</evidence>
<dbReference type="AlphaFoldDB" id="A0A9P9BLG3"/>
<dbReference type="Pfam" id="PF00106">
    <property type="entry name" value="adh_short"/>
    <property type="match status" value="1"/>
</dbReference>
<dbReference type="PANTHER" id="PTHR45458:SF3">
    <property type="entry name" value="CHAIN DEHYDROGENASE (ATSC), PUTATIVE-RELATED"/>
    <property type="match status" value="1"/>
</dbReference>
<dbReference type="InterPro" id="IPR002347">
    <property type="entry name" value="SDR_fam"/>
</dbReference>
<dbReference type="Gene3D" id="3.40.50.720">
    <property type="entry name" value="NAD(P)-binding Rossmann-like Domain"/>
    <property type="match status" value="1"/>
</dbReference>
<dbReference type="GO" id="GO:0016616">
    <property type="term" value="F:oxidoreductase activity, acting on the CH-OH group of donors, NAD or NADP as acceptor"/>
    <property type="evidence" value="ECO:0007669"/>
    <property type="project" value="TreeGrafter"/>
</dbReference>
<dbReference type="PRINTS" id="PR00081">
    <property type="entry name" value="GDHRDH"/>
</dbReference>
<dbReference type="EMBL" id="JAGTJQ010000009">
    <property type="protein sequence ID" value="KAH7024864.1"/>
    <property type="molecule type" value="Genomic_DNA"/>
</dbReference>
<dbReference type="SUPFAM" id="SSF51735">
    <property type="entry name" value="NAD(P)-binding Rossmann-fold domains"/>
    <property type="match status" value="1"/>
</dbReference>
<evidence type="ECO:0000313" key="1">
    <source>
        <dbReference type="EMBL" id="KAH7024864.1"/>
    </source>
</evidence>
<comment type="caution">
    <text evidence="1">The sequence shown here is derived from an EMBL/GenBank/DDBJ whole genome shotgun (WGS) entry which is preliminary data.</text>
</comment>
<gene>
    <name evidence="1" type="ORF">B0I36DRAFT_251351</name>
</gene>
<accession>A0A9P9BLG3</accession>
<evidence type="ECO:0008006" key="3">
    <source>
        <dbReference type="Google" id="ProtNLM"/>
    </source>
</evidence>
<name>A0A9P9BLG3_9PEZI</name>
<dbReference type="RefSeq" id="XP_046008412.1">
    <property type="nucleotide sequence ID" value="XM_046150609.1"/>
</dbReference>
<organism evidence="1 2">
    <name type="scientific">Microdochium trichocladiopsis</name>
    <dbReference type="NCBI Taxonomy" id="1682393"/>
    <lineage>
        <taxon>Eukaryota</taxon>
        <taxon>Fungi</taxon>
        <taxon>Dikarya</taxon>
        <taxon>Ascomycota</taxon>
        <taxon>Pezizomycotina</taxon>
        <taxon>Sordariomycetes</taxon>
        <taxon>Xylariomycetidae</taxon>
        <taxon>Xylariales</taxon>
        <taxon>Microdochiaceae</taxon>
        <taxon>Microdochium</taxon>
    </lineage>
</organism>
<dbReference type="OrthoDB" id="7289984at2759"/>
<dbReference type="GeneID" id="70180155"/>
<sequence length="274" mass="29554">MPSYLITGASGSLGFEMVRQASAEPENIVIGLVRNKTKMAGRIAKELSDRTNVHVVECELADYESLAASVEPVSQILNGGPLDYLMANAGMGSKWFTFKPFELQAKEPARVTEDFNSQMAVNVIANIHLFNLYLPFLRKSEIKKVITISSAHADVMLAQKYDVSEAMAYSASKAALNMVVAKYHASYGKSEGVLFMAMCPGVLLNDAVLEEPDEDAKKYGPAMFAKFATYAPHFTGPAPPAGPASDIFRIAAAASVEDGWGGTFTSHNGGTQWI</sequence>
<protein>
    <recommendedName>
        <fullName evidence="3">Short chain dehydrogenase</fullName>
    </recommendedName>
</protein>
<keyword evidence="2" id="KW-1185">Reference proteome</keyword>
<reference evidence="1" key="1">
    <citation type="journal article" date="2021" name="Nat. Commun.">
        <title>Genetic determinants of endophytism in the Arabidopsis root mycobiome.</title>
        <authorList>
            <person name="Mesny F."/>
            <person name="Miyauchi S."/>
            <person name="Thiergart T."/>
            <person name="Pickel B."/>
            <person name="Atanasova L."/>
            <person name="Karlsson M."/>
            <person name="Huettel B."/>
            <person name="Barry K.W."/>
            <person name="Haridas S."/>
            <person name="Chen C."/>
            <person name="Bauer D."/>
            <person name="Andreopoulos W."/>
            <person name="Pangilinan J."/>
            <person name="LaButti K."/>
            <person name="Riley R."/>
            <person name="Lipzen A."/>
            <person name="Clum A."/>
            <person name="Drula E."/>
            <person name="Henrissat B."/>
            <person name="Kohler A."/>
            <person name="Grigoriev I.V."/>
            <person name="Martin F.M."/>
            <person name="Hacquard S."/>
        </authorList>
    </citation>
    <scope>NUCLEOTIDE SEQUENCE</scope>
    <source>
        <strain evidence="1">MPI-CAGE-CH-0230</strain>
    </source>
</reference>
<dbReference type="Proteomes" id="UP000756346">
    <property type="component" value="Unassembled WGS sequence"/>
</dbReference>
<dbReference type="InterPro" id="IPR036291">
    <property type="entry name" value="NAD(P)-bd_dom_sf"/>
</dbReference>
<dbReference type="InterPro" id="IPR052184">
    <property type="entry name" value="SDR_enzymes"/>
</dbReference>